<evidence type="ECO:0000313" key="1">
    <source>
        <dbReference type="EMBL" id="QTE22482.1"/>
    </source>
</evidence>
<protein>
    <recommendedName>
        <fullName evidence="3">Nucleotidyltransferase</fullName>
    </recommendedName>
</protein>
<dbReference type="RefSeq" id="WP_208078306.1">
    <property type="nucleotide sequence ID" value="NZ_CP071869.1"/>
</dbReference>
<proteinExistence type="predicted"/>
<organism evidence="1 2">
    <name type="scientific">Polaribacter cellanae</name>
    <dbReference type="NCBI Taxonomy" id="2818493"/>
    <lineage>
        <taxon>Bacteria</taxon>
        <taxon>Pseudomonadati</taxon>
        <taxon>Bacteroidota</taxon>
        <taxon>Flavobacteriia</taxon>
        <taxon>Flavobacteriales</taxon>
        <taxon>Flavobacteriaceae</taxon>
    </lineage>
</organism>
<evidence type="ECO:0008006" key="3">
    <source>
        <dbReference type="Google" id="ProtNLM"/>
    </source>
</evidence>
<evidence type="ECO:0000313" key="2">
    <source>
        <dbReference type="Proteomes" id="UP000663920"/>
    </source>
</evidence>
<sequence length="160" mass="19199">MFTRLKRISTKNANEVCLSSIPKEQEPIGLLYFNLDGYSTYCKRYKEYWSWVEKRNEERYKSNISHYKNYDSKNMMHTFRLLLMAKEIGELGEINVKRTDRNYLLSIKNAAFEYDDLVLKATEIKDKLDLIYDKSNLREKPNLELINKLLVSIREKFYSI</sequence>
<dbReference type="EMBL" id="CP071869">
    <property type="protein sequence ID" value="QTE22482.1"/>
    <property type="molecule type" value="Genomic_DNA"/>
</dbReference>
<dbReference type="KEGG" id="pcea:J3359_17035"/>
<reference evidence="1 2" key="1">
    <citation type="submission" date="2021-03" db="EMBL/GenBank/DDBJ databases">
        <title>Complete genome of Polaribacter_sp.SM13.</title>
        <authorList>
            <person name="Jeong S.W."/>
            <person name="Bae J.W."/>
        </authorList>
    </citation>
    <scope>NUCLEOTIDE SEQUENCE [LARGE SCALE GENOMIC DNA]</scope>
    <source>
        <strain evidence="1 2">SM13</strain>
    </source>
</reference>
<name>A0A975CRA7_9FLAO</name>
<accession>A0A975CRA7</accession>
<keyword evidence="2" id="KW-1185">Reference proteome</keyword>
<dbReference type="AlphaFoldDB" id="A0A975CRA7"/>
<dbReference type="Proteomes" id="UP000663920">
    <property type="component" value="Chromosome"/>
</dbReference>
<gene>
    <name evidence="1" type="ORF">J3359_17035</name>
</gene>